<evidence type="ECO:0000256" key="2">
    <source>
        <dbReference type="SAM" id="SignalP"/>
    </source>
</evidence>
<organism evidence="4 5">
    <name type="scientific">Armatimonas rosea</name>
    <dbReference type="NCBI Taxonomy" id="685828"/>
    <lineage>
        <taxon>Bacteria</taxon>
        <taxon>Bacillati</taxon>
        <taxon>Armatimonadota</taxon>
        <taxon>Armatimonadia</taxon>
        <taxon>Armatimonadales</taxon>
        <taxon>Armatimonadaceae</taxon>
        <taxon>Armatimonas</taxon>
    </lineage>
</organism>
<feature type="chain" id="PRO_5031346355" evidence="2">
    <location>
        <begin position="21"/>
        <end position="676"/>
    </location>
</feature>
<evidence type="ECO:0000256" key="1">
    <source>
        <dbReference type="SAM" id="MobiDB-lite"/>
    </source>
</evidence>
<dbReference type="InterPro" id="IPR001466">
    <property type="entry name" value="Beta-lactam-related"/>
</dbReference>
<evidence type="ECO:0000313" key="5">
    <source>
        <dbReference type="Proteomes" id="UP000520814"/>
    </source>
</evidence>
<dbReference type="Gene3D" id="2.50.20.10">
    <property type="entry name" value="Lipoprotein localisation LolA/LolB/LppX"/>
    <property type="match status" value="1"/>
</dbReference>
<dbReference type="AlphaFoldDB" id="A0A7W9SPN5"/>
<dbReference type="InterPro" id="IPR050491">
    <property type="entry name" value="AmpC-like"/>
</dbReference>
<dbReference type="InterPro" id="IPR012338">
    <property type="entry name" value="Beta-lactam/transpept-like"/>
</dbReference>
<name>A0A7W9SPN5_ARMRO</name>
<feature type="signal peptide" evidence="2">
    <location>
        <begin position="1"/>
        <end position="20"/>
    </location>
</feature>
<keyword evidence="2" id="KW-0732">Signal</keyword>
<dbReference type="Pfam" id="PF00144">
    <property type="entry name" value="Beta-lactamase"/>
    <property type="match status" value="1"/>
</dbReference>
<dbReference type="Proteomes" id="UP000520814">
    <property type="component" value="Unassembled WGS sequence"/>
</dbReference>
<comment type="caution">
    <text evidence="4">The sequence shown here is derived from an EMBL/GenBank/DDBJ whole genome shotgun (WGS) entry which is preliminary data.</text>
</comment>
<gene>
    <name evidence="4" type="ORF">HNQ39_002348</name>
</gene>
<feature type="region of interest" description="Disordered" evidence="1">
    <location>
        <begin position="357"/>
        <end position="388"/>
    </location>
</feature>
<proteinExistence type="predicted"/>
<reference evidence="4 5" key="1">
    <citation type="submission" date="2020-08" db="EMBL/GenBank/DDBJ databases">
        <title>Genomic Encyclopedia of Type Strains, Phase IV (KMG-IV): sequencing the most valuable type-strain genomes for metagenomic binning, comparative biology and taxonomic classification.</title>
        <authorList>
            <person name="Goeker M."/>
        </authorList>
    </citation>
    <scope>NUCLEOTIDE SEQUENCE [LARGE SCALE GENOMIC DNA]</scope>
    <source>
        <strain evidence="4 5">DSM 23562</strain>
    </source>
</reference>
<keyword evidence="5" id="KW-1185">Reference proteome</keyword>
<sequence length="676" mass="73369">MKRYFLASLFALTLPALASAQTPSEFAALEKQVEAARVKYKIPGLSLGVLRDGKLVYTHGFGLRDVAKKLPATPETLYCIGSSTKAFTATAVLMAVDAGKVKLSERPVTYLPYFKLRDPETNAKLTVSDLLCHSSGLPRTDFLMLAGEGTLSRKELIQAVGAAKPTAKLGEKFQYQNLMFAAAGEVAATAFGMPYEKVIEQKIFAPLGMTRSTLSVAKALADKDHATGYDPASQKPLPWRDITATAPAGAINSSVVDMAKWVEALLSEAKPLLSPESYAAMTQKHISMSPTVDYGYGWFLDKWKGASVVEHGGNIDGFNAEVAFVPEKKWGLVMLSNVSQSPMAREIQELVWRSLSGEKPQEEKPAAEPSKPATPPTVPSKDEAGSYTSTTPSVTFKVGFEKDHLVLTVPGQPPYAMQHVTGRVYRLTPPLPETFKATFDEKGLTWEQPGVKLVLARVKENTYVAPLTVDALLEKMLTAAGGRAAWSKHKSRVDTVAVDFENQGMQAAGEAYAAQGRQAQRLSILAVGKKIGTLSAGYDGKGPWISASFLPPQEIPPSERARAEADLSLGLLEPRKLFATIELTGTEKVGGEECYVLLKTTKSGERLTEYVSTKSFLILRRDTEGPELYSDFRPSGGVIVPHKTVQKNPSMGDIAITIKSTRWDVPIDPKVFNKPK</sequence>
<dbReference type="PANTHER" id="PTHR46825">
    <property type="entry name" value="D-ALANYL-D-ALANINE-CARBOXYPEPTIDASE/ENDOPEPTIDASE AMPH"/>
    <property type="match status" value="1"/>
</dbReference>
<dbReference type="EMBL" id="JACHGW010000002">
    <property type="protein sequence ID" value="MBB6050557.1"/>
    <property type="molecule type" value="Genomic_DNA"/>
</dbReference>
<dbReference type="PANTHER" id="PTHR46825:SF9">
    <property type="entry name" value="BETA-LACTAMASE-RELATED DOMAIN-CONTAINING PROTEIN"/>
    <property type="match status" value="1"/>
</dbReference>
<dbReference type="RefSeq" id="WP_184195741.1">
    <property type="nucleotide sequence ID" value="NZ_JACHGW010000002.1"/>
</dbReference>
<feature type="domain" description="Beta-lactamase-related" evidence="3">
    <location>
        <begin position="32"/>
        <end position="346"/>
    </location>
</feature>
<dbReference type="Gene3D" id="3.40.710.10">
    <property type="entry name" value="DD-peptidase/beta-lactamase superfamily"/>
    <property type="match status" value="1"/>
</dbReference>
<evidence type="ECO:0000313" key="4">
    <source>
        <dbReference type="EMBL" id="MBB6050557.1"/>
    </source>
</evidence>
<accession>A0A7W9SPN5</accession>
<protein>
    <submittedName>
        <fullName evidence="4">CubicO group peptidase (Beta-lactamase class C family)</fullName>
    </submittedName>
</protein>
<dbReference type="SUPFAM" id="SSF56601">
    <property type="entry name" value="beta-lactamase/transpeptidase-like"/>
    <property type="match status" value="1"/>
</dbReference>
<evidence type="ECO:0000259" key="3">
    <source>
        <dbReference type="Pfam" id="PF00144"/>
    </source>
</evidence>